<dbReference type="Proteomes" id="UP001557470">
    <property type="component" value="Unassembled WGS sequence"/>
</dbReference>
<organism evidence="2 3">
    <name type="scientific">Umbra pygmaea</name>
    <name type="common">Eastern mudminnow</name>
    <dbReference type="NCBI Taxonomy" id="75934"/>
    <lineage>
        <taxon>Eukaryota</taxon>
        <taxon>Metazoa</taxon>
        <taxon>Chordata</taxon>
        <taxon>Craniata</taxon>
        <taxon>Vertebrata</taxon>
        <taxon>Euteleostomi</taxon>
        <taxon>Actinopterygii</taxon>
        <taxon>Neopterygii</taxon>
        <taxon>Teleostei</taxon>
        <taxon>Protacanthopterygii</taxon>
        <taxon>Esociformes</taxon>
        <taxon>Umbridae</taxon>
        <taxon>Umbra</taxon>
    </lineage>
</organism>
<sequence length="414" mass="45254">MSRARGPDLAETHLSTGVTGQINQDFYISQLIHHLEDLAISSFVGAQKTFPSNVNSSIYLTCCSPSKSTSLATKTNQTQAHTAQFMMIHKRPTADILVTSRERHRSSTKHCQGKGQATASRQPRLKATPIHVANPSTSRDTSNQKIRAKTFYCWGSIQDGESRSIAGASRPNSCSPREDFNSDDSDLSDQEKGGSQAHTWAAPAVPLQLRPEPFDLDPDFPLSVLPEAQPQYAEVLPPTLNLLDPTQSLPTSALMYAFQNRLAEMAALQTATVQRESTKTGRCRTSTAVSSTRSLSRLRKPGIPGSKSEFAATREYRNIVSGLTKLSLSRDSGTRQSVRTGAIYKQNRVKVGTRPHLDFKRPRTSSTKLNCTETQDLSLTNGSTATSTASAKVRKAKAKKKRTFSSKARDLAKA</sequence>
<evidence type="ECO:0000256" key="1">
    <source>
        <dbReference type="SAM" id="MobiDB-lite"/>
    </source>
</evidence>
<gene>
    <name evidence="2" type="ORF">UPYG_G00301500</name>
</gene>
<feature type="compositionally biased region" description="Basic residues" evidence="1">
    <location>
        <begin position="392"/>
        <end position="404"/>
    </location>
</feature>
<dbReference type="AlphaFoldDB" id="A0ABD0W6J2"/>
<dbReference type="EMBL" id="JAGEUA010000009">
    <property type="protein sequence ID" value="KAL0966894.1"/>
    <property type="molecule type" value="Genomic_DNA"/>
</dbReference>
<protein>
    <submittedName>
        <fullName evidence="2">Uncharacterized protein</fullName>
    </submittedName>
</protein>
<comment type="caution">
    <text evidence="2">The sequence shown here is derived from an EMBL/GenBank/DDBJ whole genome shotgun (WGS) entry which is preliminary data.</text>
</comment>
<name>A0ABD0W6J2_UMBPY</name>
<feature type="compositionally biased region" description="Polar residues" evidence="1">
    <location>
        <begin position="134"/>
        <end position="143"/>
    </location>
</feature>
<reference evidence="2 3" key="1">
    <citation type="submission" date="2024-06" db="EMBL/GenBank/DDBJ databases">
        <authorList>
            <person name="Pan Q."/>
            <person name="Wen M."/>
            <person name="Jouanno E."/>
            <person name="Zahm M."/>
            <person name="Klopp C."/>
            <person name="Cabau C."/>
            <person name="Louis A."/>
            <person name="Berthelot C."/>
            <person name="Parey E."/>
            <person name="Roest Crollius H."/>
            <person name="Montfort J."/>
            <person name="Robinson-Rechavi M."/>
            <person name="Bouchez O."/>
            <person name="Lampietro C."/>
            <person name="Lopez Roques C."/>
            <person name="Donnadieu C."/>
            <person name="Postlethwait J."/>
            <person name="Bobe J."/>
            <person name="Verreycken H."/>
            <person name="Guiguen Y."/>
        </authorList>
    </citation>
    <scope>NUCLEOTIDE SEQUENCE [LARGE SCALE GENOMIC DNA]</scope>
    <source>
        <strain evidence="2">Up_M1</strain>
        <tissue evidence="2">Testis</tissue>
    </source>
</reference>
<keyword evidence="3" id="KW-1185">Reference proteome</keyword>
<accession>A0ABD0W6J2</accession>
<feature type="region of interest" description="Disordered" evidence="1">
    <location>
        <begin position="379"/>
        <end position="414"/>
    </location>
</feature>
<feature type="region of interest" description="Disordered" evidence="1">
    <location>
        <begin position="164"/>
        <end position="198"/>
    </location>
</feature>
<proteinExistence type="predicted"/>
<evidence type="ECO:0000313" key="2">
    <source>
        <dbReference type="EMBL" id="KAL0966894.1"/>
    </source>
</evidence>
<feature type="region of interest" description="Disordered" evidence="1">
    <location>
        <begin position="104"/>
        <end position="143"/>
    </location>
</feature>
<evidence type="ECO:0000313" key="3">
    <source>
        <dbReference type="Proteomes" id="UP001557470"/>
    </source>
</evidence>